<reference evidence="1 2" key="1">
    <citation type="submission" date="2021-06" db="EMBL/GenBank/DDBJ databases">
        <authorList>
            <person name="Palmer J.M."/>
        </authorList>
    </citation>
    <scope>NUCLEOTIDE SEQUENCE [LARGE SCALE GENOMIC DNA]</scope>
    <source>
        <strain evidence="1 2">CL_MEX2019</strain>
        <tissue evidence="1">Muscle</tissue>
    </source>
</reference>
<gene>
    <name evidence="1" type="ORF">CHARACLAT_030523</name>
</gene>
<protein>
    <submittedName>
        <fullName evidence="1">Uncharacterized protein</fullName>
    </submittedName>
</protein>
<dbReference type="Proteomes" id="UP001352852">
    <property type="component" value="Unassembled WGS sequence"/>
</dbReference>
<dbReference type="EMBL" id="JAHUTJ010045604">
    <property type="protein sequence ID" value="MED6282288.1"/>
    <property type="molecule type" value="Genomic_DNA"/>
</dbReference>
<organism evidence="1 2">
    <name type="scientific">Characodon lateralis</name>
    <dbReference type="NCBI Taxonomy" id="208331"/>
    <lineage>
        <taxon>Eukaryota</taxon>
        <taxon>Metazoa</taxon>
        <taxon>Chordata</taxon>
        <taxon>Craniata</taxon>
        <taxon>Vertebrata</taxon>
        <taxon>Euteleostomi</taxon>
        <taxon>Actinopterygii</taxon>
        <taxon>Neopterygii</taxon>
        <taxon>Teleostei</taxon>
        <taxon>Neoteleostei</taxon>
        <taxon>Acanthomorphata</taxon>
        <taxon>Ovalentaria</taxon>
        <taxon>Atherinomorphae</taxon>
        <taxon>Cyprinodontiformes</taxon>
        <taxon>Goodeidae</taxon>
        <taxon>Characodon</taxon>
    </lineage>
</organism>
<name>A0ABU7E4V1_9TELE</name>
<proteinExistence type="predicted"/>
<sequence>MLSRAEKFEETSTVFKQLATANLFSCGEWWLFCRPVCEQTLKSLCLFASKETSARLSPFSGPSRRPCGRGWLVGEGVLLFRQWHHEKSAATPQFLSCWNVQMYTRTGHVTKGGVVLLVYLCARGSTSLESFHQHLNRFIPGTSASGCHFQMYLLEGLTRWNDGRAQEAAGAENEVLRGAEAAHPLPADAELTGSDAG</sequence>
<comment type="caution">
    <text evidence="1">The sequence shown here is derived from an EMBL/GenBank/DDBJ whole genome shotgun (WGS) entry which is preliminary data.</text>
</comment>
<accession>A0ABU7E4V1</accession>
<evidence type="ECO:0000313" key="1">
    <source>
        <dbReference type="EMBL" id="MED6282288.1"/>
    </source>
</evidence>
<dbReference type="PANTHER" id="PTHR47773:SF1">
    <property type="entry name" value="C2H2-TYPE DOMAIN-CONTAINING PROTEIN"/>
    <property type="match status" value="1"/>
</dbReference>
<dbReference type="PANTHER" id="PTHR47773">
    <property type="entry name" value="SI:DKEY-9I5.2-RELATED"/>
    <property type="match status" value="1"/>
</dbReference>
<evidence type="ECO:0000313" key="2">
    <source>
        <dbReference type="Proteomes" id="UP001352852"/>
    </source>
</evidence>
<keyword evidence="2" id="KW-1185">Reference proteome</keyword>